<name>A0A9Q0LDF0_ANAIG</name>
<protein>
    <submittedName>
        <fullName evidence="2">Uncharacterized protein</fullName>
    </submittedName>
</protein>
<keyword evidence="3" id="KW-1185">Reference proteome</keyword>
<dbReference type="Proteomes" id="UP001149090">
    <property type="component" value="Unassembled WGS sequence"/>
</dbReference>
<accession>A0A9Q0LDF0</accession>
<evidence type="ECO:0000256" key="1">
    <source>
        <dbReference type="SAM" id="MobiDB-lite"/>
    </source>
</evidence>
<comment type="caution">
    <text evidence="2">The sequence shown here is derived from an EMBL/GenBank/DDBJ whole genome shotgun (WGS) entry which is preliminary data.</text>
</comment>
<organism evidence="2 3">
    <name type="scientific">Anaeramoeba ignava</name>
    <name type="common">Anaerobic marine amoeba</name>
    <dbReference type="NCBI Taxonomy" id="1746090"/>
    <lineage>
        <taxon>Eukaryota</taxon>
        <taxon>Metamonada</taxon>
        <taxon>Anaeramoebidae</taxon>
        <taxon>Anaeramoeba</taxon>
    </lineage>
</organism>
<evidence type="ECO:0000313" key="2">
    <source>
        <dbReference type="EMBL" id="KAJ5070832.1"/>
    </source>
</evidence>
<evidence type="ECO:0000313" key="3">
    <source>
        <dbReference type="Proteomes" id="UP001149090"/>
    </source>
</evidence>
<reference evidence="2" key="1">
    <citation type="submission" date="2022-10" db="EMBL/GenBank/DDBJ databases">
        <title>Novel sulphate-reducing endosymbionts in the free-living metamonad Anaeramoeba.</title>
        <authorList>
            <person name="Jerlstrom-Hultqvist J."/>
            <person name="Cepicka I."/>
            <person name="Gallot-Lavallee L."/>
            <person name="Salas-Leiva D."/>
            <person name="Curtis B.A."/>
            <person name="Zahonova K."/>
            <person name="Pipaliya S."/>
            <person name="Dacks J."/>
            <person name="Roger A.J."/>
        </authorList>
    </citation>
    <scope>NUCLEOTIDE SEQUENCE</scope>
    <source>
        <strain evidence="2">BMAN</strain>
    </source>
</reference>
<dbReference type="EMBL" id="JAPDFW010000092">
    <property type="protein sequence ID" value="KAJ5070832.1"/>
    <property type="molecule type" value="Genomic_DNA"/>
</dbReference>
<gene>
    <name evidence="2" type="ORF">M0811_01813</name>
</gene>
<proteinExistence type="predicted"/>
<dbReference type="AlphaFoldDB" id="A0A9Q0LDF0"/>
<sequence>MSKKIDNLNKFISNHYKQEIPKHLINTNTGFLFSSPIIHKGKIIDRDSLPTKTTISKLSQLNDLEKEIQEEIAKRLNQFFINLVTKKIKEQIKLLFSILPLLRTKNDNEDSAEKLGQRLMTQFLQTQLPPFSSKLYYGLLKVKQEKLKSEFFVPLLKAKMKEAILLLLECESSEIKSTRRLIDCFPEITPKILQIFDGPFQLRFHKVTSNLEAKEEQIFGSFVEINQTHFDEKDIFSVLFQFIEDQLETNAKLRNEISEIHQLINKKNLVKKEMNKKEMNKKEMNKKEMNKKEINKKEINKK</sequence>
<feature type="region of interest" description="Disordered" evidence="1">
    <location>
        <begin position="276"/>
        <end position="302"/>
    </location>
</feature>